<comment type="function">
    <text evidence="6">Catalyzes the reduction of dTDP-6-deoxy-L-lyxo-4-hexulose to yield dTDP-L-rhamnose.</text>
</comment>
<keyword evidence="6" id="KW-0560">Oxidoreductase</keyword>
<protein>
    <recommendedName>
        <fullName evidence="4 6">dTDP-4-dehydrorhamnose reductase</fullName>
        <ecNumber evidence="3 6">1.1.1.133</ecNumber>
    </recommendedName>
</protein>
<evidence type="ECO:0000256" key="5">
    <source>
        <dbReference type="ARBA" id="ARBA00048200"/>
    </source>
</evidence>
<dbReference type="InterPro" id="IPR005913">
    <property type="entry name" value="dTDP_dehydrorham_reduct"/>
</dbReference>
<dbReference type="PANTHER" id="PTHR10491:SF4">
    <property type="entry name" value="METHIONINE ADENOSYLTRANSFERASE 2 SUBUNIT BETA"/>
    <property type="match status" value="1"/>
</dbReference>
<dbReference type="Proteomes" id="UP000516370">
    <property type="component" value="Chromosome"/>
</dbReference>
<evidence type="ECO:0000313" key="8">
    <source>
        <dbReference type="EMBL" id="QNT05046.1"/>
    </source>
</evidence>
<organism evidence="8 9">
    <name type="scientific">Marinomonas arctica</name>
    <dbReference type="NCBI Taxonomy" id="383750"/>
    <lineage>
        <taxon>Bacteria</taxon>
        <taxon>Pseudomonadati</taxon>
        <taxon>Pseudomonadota</taxon>
        <taxon>Gammaproteobacteria</taxon>
        <taxon>Oceanospirillales</taxon>
        <taxon>Oceanospirillaceae</taxon>
        <taxon>Marinomonas</taxon>
    </lineage>
</organism>
<dbReference type="SUPFAM" id="SSF51735">
    <property type="entry name" value="NAD(P)-binding Rossmann-fold domains"/>
    <property type="match status" value="1"/>
</dbReference>
<dbReference type="Gene3D" id="3.40.50.720">
    <property type="entry name" value="NAD(P)-binding Rossmann-like Domain"/>
    <property type="match status" value="1"/>
</dbReference>
<evidence type="ECO:0000313" key="9">
    <source>
        <dbReference type="Proteomes" id="UP000516370"/>
    </source>
</evidence>
<evidence type="ECO:0000256" key="4">
    <source>
        <dbReference type="ARBA" id="ARBA00017099"/>
    </source>
</evidence>
<evidence type="ECO:0000256" key="2">
    <source>
        <dbReference type="ARBA" id="ARBA00010944"/>
    </source>
</evidence>
<dbReference type="KEGG" id="mard:IBG28_15300"/>
<evidence type="ECO:0000256" key="6">
    <source>
        <dbReference type="RuleBase" id="RU364082"/>
    </source>
</evidence>
<comment type="catalytic activity">
    <reaction evidence="5 6">
        <text>dTDP-beta-L-rhamnose + NADP(+) = dTDP-4-dehydro-beta-L-rhamnose + NADPH + H(+)</text>
        <dbReference type="Rhea" id="RHEA:21796"/>
        <dbReference type="ChEBI" id="CHEBI:15378"/>
        <dbReference type="ChEBI" id="CHEBI:57510"/>
        <dbReference type="ChEBI" id="CHEBI:57783"/>
        <dbReference type="ChEBI" id="CHEBI:58349"/>
        <dbReference type="ChEBI" id="CHEBI:62830"/>
        <dbReference type="EC" id="1.1.1.133"/>
    </reaction>
</comment>
<evidence type="ECO:0000256" key="3">
    <source>
        <dbReference type="ARBA" id="ARBA00012929"/>
    </source>
</evidence>
<dbReference type="EC" id="1.1.1.133" evidence="3 6"/>
<dbReference type="GO" id="GO:0009243">
    <property type="term" value="P:O antigen biosynthetic process"/>
    <property type="evidence" value="ECO:0007669"/>
    <property type="project" value="UniProtKB-UniPathway"/>
</dbReference>
<evidence type="ECO:0000259" key="7">
    <source>
        <dbReference type="Pfam" id="PF04321"/>
    </source>
</evidence>
<dbReference type="AlphaFoldDB" id="A0A7H1J3I0"/>
<dbReference type="GO" id="GO:0008831">
    <property type="term" value="F:dTDP-4-dehydrorhamnose reductase activity"/>
    <property type="evidence" value="ECO:0007669"/>
    <property type="project" value="UniProtKB-EC"/>
</dbReference>
<comment type="pathway">
    <text evidence="1 6">Carbohydrate biosynthesis; dTDP-L-rhamnose biosynthesis.</text>
</comment>
<dbReference type="PANTHER" id="PTHR10491">
    <property type="entry name" value="DTDP-4-DEHYDRORHAMNOSE REDUCTASE"/>
    <property type="match status" value="1"/>
</dbReference>
<evidence type="ECO:0000256" key="1">
    <source>
        <dbReference type="ARBA" id="ARBA00004781"/>
    </source>
</evidence>
<proteinExistence type="inferred from homology"/>
<keyword evidence="6" id="KW-0521">NADP</keyword>
<dbReference type="OrthoDB" id="9803892at2"/>
<dbReference type="InterPro" id="IPR036291">
    <property type="entry name" value="NAD(P)-bd_dom_sf"/>
</dbReference>
<dbReference type="RefSeq" id="WP_111605446.1">
    <property type="nucleotide sequence ID" value="NZ_BMLJ01000001.1"/>
</dbReference>
<dbReference type="Pfam" id="PF04321">
    <property type="entry name" value="RmlD_sub_bind"/>
    <property type="match status" value="1"/>
</dbReference>
<gene>
    <name evidence="8" type="ORF">IBG28_15300</name>
</gene>
<keyword evidence="9" id="KW-1185">Reference proteome</keyword>
<accession>A0A7H1J3I0</accession>
<sequence>MNNIQDINAPIRILLLGSNTEVGSSLLSLSAGRNEFEWLCPEESLLLDVTRRAELDAMSFDVVIDALSLRHALQSDYTKFQSTLRYLSEQGRASLIMLSSARVFSGSKDVPYSEVDVPDSSDPYALALIEAEKIVLSHPENIVLRTGWLFSGKGDDFVCRTLGLIQDGVNLAYKDDLIGSPTPVSDLVRVILSVVKQGHYGAKNKGVYHYCCAEEISWVGLVEAIVATSSQFDPKAQVEVEAISDAFPEVPDMVVMKRQSLSCRKIFNHFGVKQRPWRSKLRNLVKELYQAGSSC</sequence>
<name>A0A7H1J3I0_9GAMM</name>
<dbReference type="UniPathway" id="UPA00281"/>
<reference evidence="8 9" key="1">
    <citation type="submission" date="2020-09" db="EMBL/GenBank/DDBJ databases">
        <title>Complete genome sequence of an Arctic sea ice bacterium Marinomonas arctica BSI20414.</title>
        <authorList>
            <person name="Liao L."/>
            <person name="Chen B."/>
        </authorList>
    </citation>
    <scope>NUCLEOTIDE SEQUENCE [LARGE SCALE GENOMIC DNA]</scope>
    <source>
        <strain evidence="8 9">BSI20414</strain>
    </source>
</reference>
<dbReference type="Gene3D" id="3.90.25.10">
    <property type="entry name" value="UDP-galactose 4-epimerase, domain 1"/>
    <property type="match status" value="1"/>
</dbReference>
<dbReference type="UniPathway" id="UPA00124"/>
<dbReference type="GO" id="GO:0019305">
    <property type="term" value="P:dTDP-rhamnose biosynthetic process"/>
    <property type="evidence" value="ECO:0007669"/>
    <property type="project" value="UniProtKB-UniPathway"/>
</dbReference>
<dbReference type="InterPro" id="IPR029903">
    <property type="entry name" value="RmlD-like-bd"/>
</dbReference>
<comment type="cofactor">
    <cofactor evidence="6">
        <name>Mg(2+)</name>
        <dbReference type="ChEBI" id="CHEBI:18420"/>
    </cofactor>
    <text evidence="6">Binds 1 Mg(2+) ion per monomer.</text>
</comment>
<feature type="domain" description="RmlD-like substrate binding" evidence="7">
    <location>
        <begin position="13"/>
        <end position="288"/>
    </location>
</feature>
<comment type="similarity">
    <text evidence="2 6">Belongs to the dTDP-4-dehydrorhamnose reductase family.</text>
</comment>
<dbReference type="EMBL" id="CP061081">
    <property type="protein sequence ID" value="QNT05046.1"/>
    <property type="molecule type" value="Genomic_DNA"/>
</dbReference>